<reference evidence="1" key="1">
    <citation type="journal article" date="2002" name="Virus Genes">
        <title>Nucleotide sequence and phylogenetic analysis of Cucurbit yellow stunting disorder virus RNA 2.</title>
        <authorList>
            <person name="Livieratos I.C."/>
            <person name="Coutts R.H.A."/>
        </authorList>
    </citation>
    <scope>NUCLEOTIDE SEQUENCE</scope>
</reference>
<reference evidence="1" key="2">
    <citation type="submission" date="2003-10" db="EMBL/GenBank/DDBJ databases">
        <authorList>
            <person name="Coutts R.H.A."/>
        </authorList>
    </citation>
    <scope>NUCLEOTIDE SEQUENCE</scope>
</reference>
<accession>Q777N5</accession>
<keyword evidence="1" id="KW-0946">Virion</keyword>
<name>Q777N5_9CLOS</name>
<dbReference type="GO" id="GO:0019028">
    <property type="term" value="C:viral capsid"/>
    <property type="evidence" value="ECO:0007669"/>
    <property type="project" value="UniProtKB-KW"/>
</dbReference>
<dbReference type="EMBL" id="AJ439690">
    <property type="protein sequence ID" value="CAE53632.1"/>
    <property type="molecule type" value="Genomic_RNA"/>
</dbReference>
<proteinExistence type="predicted"/>
<sequence>MSLIIVIYSFCDGINIHYCSDRRDFEGDHQVRQLDNLQDLCEILLTHPFYKTSW</sequence>
<gene>
    <name evidence="1" type="primary">p6</name>
</gene>
<organism evidence="1">
    <name type="scientific">Cucurbit yellow stunting disorder virus</name>
    <dbReference type="NCBI Taxonomy" id="51330"/>
    <lineage>
        <taxon>Viruses</taxon>
        <taxon>Riboviria</taxon>
        <taxon>Orthornavirae</taxon>
        <taxon>Kitrinoviricota</taxon>
        <taxon>Alsuviricetes</taxon>
        <taxon>Martellivirales</taxon>
        <taxon>Closteroviridae</taxon>
        <taxon>Crinivirus</taxon>
        <taxon>Crinivirus cucurbitae</taxon>
    </lineage>
</organism>
<protein>
    <submittedName>
        <fullName evidence="1">p6 protein</fullName>
    </submittedName>
</protein>
<evidence type="ECO:0000313" key="1">
    <source>
        <dbReference type="EMBL" id="CAE53632.1"/>
    </source>
</evidence>
<keyword evidence="1" id="KW-0167">Capsid protein</keyword>